<reference evidence="17" key="1">
    <citation type="submission" date="2017-04" db="EMBL/GenBank/DDBJ databases">
        <authorList>
            <person name="Hayer J."/>
            <person name="Malmberg M."/>
            <person name="Hayer J."/>
        </authorList>
    </citation>
    <scope>NUCLEOTIDE SEQUENCE [LARGE SCALE GENOMIC DNA]</scope>
</reference>
<evidence type="ECO:0000256" key="2">
    <source>
        <dbReference type="ARBA" id="ARBA00022481"/>
    </source>
</evidence>
<comment type="PTM">
    <text evidence="14">Methylated. Asymmetric dimethylation by host PRMT1 of the Arg/Gly-rich region may regulate shutoff protein binding to hexon and promote the capsid assembly in the nucleus.</text>
</comment>
<keyword evidence="12 14" id="KW-1262">Eukaryotic host gene expression shutoff by virus</keyword>
<comment type="subunit">
    <text evidence="14">Monomer. Interacts with hexon protein; this interaction allows chaperoning and trimerization of hexon proteins. Interacts (via N-terminus) with host initiation factor EIF4G (via C-terminus). Interacts (via RRM domain) with viral mRNAs that contain the tripartite leader; this interaction allows ribosome shunting and expression of viral late mRNAs.</text>
</comment>
<evidence type="ECO:0000256" key="11">
    <source>
        <dbReference type="ARBA" id="ARBA00023200"/>
    </source>
</evidence>
<dbReference type="EMBL" id="LT841149">
    <property type="protein sequence ID" value="SMG83452.1"/>
    <property type="molecule type" value="Genomic_DNA"/>
</dbReference>
<keyword evidence="13 14" id="KW-1075">Inhibition of eukaryotic host translation factors by virus</keyword>
<comment type="similarity">
    <text evidence="14">Belongs to the adenoviridae shutoff protein family.</text>
</comment>
<comment type="miscellaneous">
    <text evidence="14">All late proteins expressed from the major late promoter are produced by alternative splicing and alternative polyadenylation of the same gene giving rise to non-overlapping ORFs. A leader sequence is present in the N-terminus of all these mRNAs and is recognized by the viral shutoff protein to provide expression although conventional translation via ribosome scanning from the cap has been shut off in the host cell.</text>
</comment>
<protein>
    <recommendedName>
        <fullName evidence="14">Shutoff protein</fullName>
    </recommendedName>
    <alternativeName>
        <fullName evidence="14">100 kDa protein</fullName>
        <shortName evidence="14">p100K</shortName>
    </alternativeName>
    <alternativeName>
        <fullName evidence="14">100K-chaperone protein</fullName>
    </alternativeName>
    <alternativeName>
        <fullName evidence="14">L4-100K</fullName>
    </alternativeName>
    <alternativeName>
        <fullName evidence="14">Shutoff protein 100K</fullName>
    </alternativeName>
</protein>
<dbReference type="GO" id="GO:0003723">
    <property type="term" value="F:RNA binding"/>
    <property type="evidence" value="ECO:0007669"/>
    <property type="project" value="UniProtKB-UniRule"/>
</dbReference>
<evidence type="ECO:0000256" key="10">
    <source>
        <dbReference type="ARBA" id="ARBA00023186"/>
    </source>
</evidence>
<evidence type="ECO:0000256" key="8">
    <source>
        <dbReference type="ARBA" id="ARBA00022921"/>
    </source>
</evidence>
<keyword evidence="17" id="KW-1185">Reference proteome</keyword>
<evidence type="ECO:0000256" key="14">
    <source>
        <dbReference type="HAMAP-Rule" id="MF_04060"/>
    </source>
</evidence>
<dbReference type="GO" id="GO:0039606">
    <property type="term" value="P:symbiont-mediated suppression of host translation initiation"/>
    <property type="evidence" value="ECO:0007669"/>
    <property type="project" value="UniProtKB-KW"/>
</dbReference>
<dbReference type="GO" id="GO:0030430">
    <property type="term" value="C:host cell cytoplasm"/>
    <property type="evidence" value="ECO:0007669"/>
    <property type="project" value="UniProtKB-SubCell"/>
</dbReference>
<dbReference type="Pfam" id="PF02438">
    <property type="entry name" value="Adeno_100"/>
    <property type="match status" value="1"/>
</dbReference>
<keyword evidence="4 14" id="KW-0945">Host-virus interaction</keyword>
<evidence type="ECO:0000256" key="4">
    <source>
        <dbReference type="ARBA" id="ARBA00022581"/>
    </source>
</evidence>
<proteinExistence type="evidence at transcript level"/>
<comment type="induction">
    <text evidence="14">Expressed in the late phase of the viral replicative cycle.</text>
</comment>
<dbReference type="GO" id="GO:0043657">
    <property type="term" value="C:host cell"/>
    <property type="evidence" value="ECO:0007669"/>
    <property type="project" value="GOC"/>
</dbReference>
<evidence type="ECO:0000256" key="15">
    <source>
        <dbReference type="SAM" id="MobiDB-lite"/>
    </source>
</evidence>
<feature type="modified residue" description="Phosphotyrosine; by host" evidence="14">
    <location>
        <position position="618"/>
    </location>
</feature>
<organism evidence="16 17">
    <name type="scientific">Bottlenose dolphin adenovirus 1</name>
    <dbReference type="NCBI Taxonomy" id="1714377"/>
    <lineage>
        <taxon>Viruses</taxon>
        <taxon>Varidnaviria</taxon>
        <taxon>Bamfordvirae</taxon>
        <taxon>Preplasmiviricota</taxon>
        <taxon>Polisuviricotina</taxon>
        <taxon>Pharingeaviricetes</taxon>
        <taxon>Rowavirales</taxon>
        <taxon>Adenoviridae</taxon>
        <taxon>Mastadenovirus</taxon>
        <taxon>Mastadenovirus delphini</taxon>
        <taxon>Dolphin mastadenovirus B</taxon>
    </lineage>
</organism>
<dbReference type="GO" id="GO:0039657">
    <property type="term" value="P:symbiont-mediated suppression of host gene expression"/>
    <property type="evidence" value="ECO:0007669"/>
    <property type="project" value="UniProtKB-UniRule"/>
</dbReference>
<accession>A0A1X7MMK8</accession>
<keyword evidence="6 14" id="KW-1193">Eukaryotic host translation shutoff by virus</keyword>
<keyword evidence="2 14" id="KW-0488">Methylation</keyword>
<evidence type="ECO:0000256" key="5">
    <source>
        <dbReference type="ARBA" id="ARBA00022586"/>
    </source>
</evidence>
<evidence type="ECO:0000256" key="13">
    <source>
        <dbReference type="ARBA" id="ARBA00023325"/>
    </source>
</evidence>
<keyword evidence="11 14" id="KW-1035">Host cytoplasm</keyword>
<feature type="region of interest" description="Disordered" evidence="15">
    <location>
        <begin position="1"/>
        <end position="24"/>
    </location>
</feature>
<keyword evidence="10 14" id="KW-0143">Chaperone</keyword>
<evidence type="ECO:0000256" key="6">
    <source>
        <dbReference type="ARBA" id="ARBA00022809"/>
    </source>
</evidence>
<evidence type="ECO:0000256" key="12">
    <source>
        <dbReference type="ARBA" id="ARBA00023247"/>
    </source>
</evidence>
<dbReference type="InterPro" id="IPR003381">
    <property type="entry name" value="L4"/>
</dbReference>
<sequence>MEEHNDQGSAPAAAPPSSPTQESGVVLPLEHETPDQEYIQEDTLHKHLMRQSLIVRQAIESDHDVTNVNMLSRKFEELLFSPAIPPKKMANGTCEPNPKLNFYPTFMLPETLATYHIFFNNTRIPFSCRANRTRTDKELMLSNGHLLPGIPTTASVCKIFDCLGDEEPVSVKALEENDNSVLVEMKNDNPRIAVVKRSISVSHFAYPAINLPPKVMSAVMEQLIITKVKEKSEGDNEDGGKPVVSDEEICKWLKLKPGDPEIEERRKIMTAVTLVTAQLQCLKRFFTTTQMIKKIDETLHYMFHHGYVKLASKISNIDLTNLVSYMGILHENRLGQSVLHNSLQGEARRDYIRDTVFLFLIYTWQTAMGVWQQCLEPTNVKELEKLLKQKKKNFWCGFDEKTIAEELSILIFPEKLVSTLREGLPDFTSQSMMQNFRSFILERSGILPATCNAFPSDFVPINYTECPPPLWPYCYLLQLANFFMFHSDVAFDYTGEGILDCYCRCNLCNPHRCLVTNTALLNEIQAINTFELQGPPDKDGNFPPSFKLTPGLWTSAFLRKFVKEDFHENEISFYEDQSKPPNCEPTACVITQAAILAQLQDIKKSREEFLLKKGHGIYLDPTTGEELNSTYASTAHNTFRKSHTDRKSAGNDFSGNGKHKPWGVLRGSFREQRTGRHRGGRGGHNGSVRNYISSSPTRKTEEEN</sequence>
<keyword evidence="9 14" id="KW-1190">Host gene expression shutoff by virus</keyword>
<dbReference type="HAMAP" id="MF_04060">
    <property type="entry name" value="ADV_SHUT"/>
    <property type="match status" value="1"/>
</dbReference>
<comment type="caution">
    <text evidence="14">Lacks conserved residue(s) required for the propagation of feature annotation.</text>
</comment>
<dbReference type="GO" id="GO:0039704">
    <property type="term" value="P:viral translational shunt"/>
    <property type="evidence" value="ECO:0007669"/>
    <property type="project" value="UniProtKB-UniRule"/>
</dbReference>
<feature type="region of interest" description="Disordered" evidence="15">
    <location>
        <begin position="637"/>
        <end position="704"/>
    </location>
</feature>
<comment type="subcellular location">
    <subcellularLocation>
        <location evidence="14">Host cytoplasm</location>
    </subcellularLocation>
</comment>
<keyword evidence="3 14" id="KW-0597">Phosphoprotein</keyword>
<dbReference type="GO" id="GO:0019060">
    <property type="term" value="P:intracellular transport of viral protein in host cell"/>
    <property type="evidence" value="ECO:0007669"/>
    <property type="project" value="UniProtKB-UniRule"/>
</dbReference>
<keyword evidence="5 14" id="KW-1155">Translational shunt</keyword>
<evidence type="ECO:0000313" key="16">
    <source>
        <dbReference type="EMBL" id="SMG83452.1"/>
    </source>
</evidence>
<evidence type="ECO:0000256" key="9">
    <source>
        <dbReference type="ARBA" id="ARBA00022995"/>
    </source>
</evidence>
<comment type="PTM">
    <text evidence="14">Phosphorylated. Tyrosine phosphorylation enhances preferential binding to tripartite leader mRNAs and allows ribosome shunting.</text>
</comment>
<evidence type="ECO:0000256" key="1">
    <source>
        <dbReference type="ARBA" id="ARBA00022448"/>
    </source>
</evidence>
<comment type="function">
    <text evidence="14">Protein that inhibits host translation while promoting late viral translation by ribosome shunting. Blocks host cap-dependent translation by binding to eIF4G, displacing MKNK1 from cap initiation complexes and preventing EIF4E phosphorylation. Binds to the tripartite leader sequence of viral late mRNAs and recruits host eIF4G, PABPC1/poly-A binding protein and 40S ribosomes subunits on viral mRNAs, allowing ribosome shunting and efficient translation of late viral mRNAs even though conventional translation via ribosome scanning from the cap has been shut off in the host cell. During assembly, acts as a chaperone protein that helps hexon proteins assembly into trimers.</text>
</comment>
<comment type="PTM">
    <text evidence="14">Might be cleaved by the viral protease.</text>
</comment>
<gene>
    <name evidence="14" type="primary">L4</name>
</gene>
<dbReference type="Proteomes" id="UP000272067">
    <property type="component" value="Segment"/>
</dbReference>
<keyword evidence="7 14" id="KW-0694">RNA-binding</keyword>
<evidence type="ECO:0000313" key="17">
    <source>
        <dbReference type="Proteomes" id="UP000272067"/>
    </source>
</evidence>
<evidence type="ECO:0000256" key="7">
    <source>
        <dbReference type="ARBA" id="ARBA00022884"/>
    </source>
</evidence>
<keyword evidence="1 14" id="KW-0813">Transport</keyword>
<name>A0A1X7MMK8_9ADEN</name>
<keyword evidence="8 14" id="KW-0426">Late protein</keyword>
<evidence type="ECO:0000256" key="3">
    <source>
        <dbReference type="ARBA" id="ARBA00022553"/>
    </source>
</evidence>
<feature type="modified residue" description="Phosphotyrosine; by host" evidence="14">
    <location>
        <position position="301"/>
    </location>
</feature>